<dbReference type="PANTHER" id="PTHR10438:SF468">
    <property type="entry name" value="THIOREDOXIN-1-RELATED"/>
    <property type="match status" value="1"/>
</dbReference>
<name>A0A9N8EI98_9STRA</name>
<dbReference type="PANTHER" id="PTHR10438">
    <property type="entry name" value="THIOREDOXIN"/>
    <property type="match status" value="1"/>
</dbReference>
<dbReference type="SUPFAM" id="SSF52833">
    <property type="entry name" value="Thioredoxin-like"/>
    <property type="match status" value="1"/>
</dbReference>
<dbReference type="Gene3D" id="3.40.30.10">
    <property type="entry name" value="Glutaredoxin"/>
    <property type="match status" value="1"/>
</dbReference>
<feature type="region of interest" description="Disordered" evidence="1">
    <location>
        <begin position="182"/>
        <end position="211"/>
    </location>
</feature>
<evidence type="ECO:0000313" key="4">
    <source>
        <dbReference type="EMBL" id="CAB9519751.1"/>
    </source>
</evidence>
<evidence type="ECO:0000259" key="3">
    <source>
        <dbReference type="PROSITE" id="PS51352"/>
    </source>
</evidence>
<sequence>MTSLTKLSQASCLKLLLLSYLLSTIGTVHGWRKQYHSFPRKTRAAATNLCLDQQAPGLSSLLQLRGGEIQYPTSIIHLDDILEETKATGQLVVIYLYSDNCAPCERVAPLFQELAESEEFQDKVLFLKVHVEEHHLIVNQYGVTGWPTFLFLKEGKVQTEIVGGKLAEATLYDWVKLLMPKEETTTQQQESQSQSNDNDNDSAVEEEQKQE</sequence>
<feature type="domain" description="Thioredoxin" evidence="3">
    <location>
        <begin position="49"/>
        <end position="180"/>
    </location>
</feature>
<feature type="compositionally biased region" description="Low complexity" evidence="1">
    <location>
        <begin position="185"/>
        <end position="197"/>
    </location>
</feature>
<dbReference type="InterPro" id="IPR050620">
    <property type="entry name" value="Thioredoxin_H-type-like"/>
</dbReference>
<dbReference type="InterPro" id="IPR013766">
    <property type="entry name" value="Thioredoxin_domain"/>
</dbReference>
<accession>A0A9N8EI98</accession>
<dbReference type="AlphaFoldDB" id="A0A9N8EI98"/>
<evidence type="ECO:0000256" key="2">
    <source>
        <dbReference type="SAM" id="SignalP"/>
    </source>
</evidence>
<dbReference type="InterPro" id="IPR036249">
    <property type="entry name" value="Thioredoxin-like_sf"/>
</dbReference>
<keyword evidence="5" id="KW-1185">Reference proteome</keyword>
<dbReference type="Pfam" id="PF00085">
    <property type="entry name" value="Thioredoxin"/>
    <property type="match status" value="1"/>
</dbReference>
<proteinExistence type="predicted"/>
<comment type="caution">
    <text evidence="4">The sequence shown here is derived from an EMBL/GenBank/DDBJ whole genome shotgun (WGS) entry which is preliminary data.</text>
</comment>
<keyword evidence="2" id="KW-0732">Signal</keyword>
<evidence type="ECO:0000256" key="1">
    <source>
        <dbReference type="SAM" id="MobiDB-lite"/>
    </source>
</evidence>
<organism evidence="4 5">
    <name type="scientific">Seminavis robusta</name>
    <dbReference type="NCBI Taxonomy" id="568900"/>
    <lineage>
        <taxon>Eukaryota</taxon>
        <taxon>Sar</taxon>
        <taxon>Stramenopiles</taxon>
        <taxon>Ochrophyta</taxon>
        <taxon>Bacillariophyta</taxon>
        <taxon>Bacillariophyceae</taxon>
        <taxon>Bacillariophycidae</taxon>
        <taxon>Naviculales</taxon>
        <taxon>Naviculaceae</taxon>
        <taxon>Seminavis</taxon>
    </lineage>
</organism>
<dbReference type="PROSITE" id="PS51352">
    <property type="entry name" value="THIOREDOXIN_2"/>
    <property type="match status" value="1"/>
</dbReference>
<reference evidence="4" key="1">
    <citation type="submission" date="2020-06" db="EMBL/GenBank/DDBJ databases">
        <authorList>
            <consortium name="Plant Systems Biology data submission"/>
        </authorList>
    </citation>
    <scope>NUCLEOTIDE SEQUENCE</scope>
    <source>
        <strain evidence="4">D6</strain>
    </source>
</reference>
<dbReference type="PROSITE" id="PS00194">
    <property type="entry name" value="THIOREDOXIN_1"/>
    <property type="match status" value="1"/>
</dbReference>
<dbReference type="OrthoDB" id="2121326at2759"/>
<feature type="signal peptide" evidence="2">
    <location>
        <begin position="1"/>
        <end position="30"/>
    </location>
</feature>
<evidence type="ECO:0000313" key="5">
    <source>
        <dbReference type="Proteomes" id="UP001153069"/>
    </source>
</evidence>
<dbReference type="InterPro" id="IPR017937">
    <property type="entry name" value="Thioredoxin_CS"/>
</dbReference>
<dbReference type="EMBL" id="CAICTM010001041">
    <property type="protein sequence ID" value="CAB9519751.1"/>
    <property type="molecule type" value="Genomic_DNA"/>
</dbReference>
<gene>
    <name evidence="4" type="ORF">SEMRO_1043_G234780.1</name>
</gene>
<dbReference type="Proteomes" id="UP001153069">
    <property type="component" value="Unassembled WGS sequence"/>
</dbReference>
<feature type="chain" id="PRO_5040423651" evidence="2">
    <location>
        <begin position="31"/>
        <end position="211"/>
    </location>
</feature>
<dbReference type="CDD" id="cd02947">
    <property type="entry name" value="TRX_family"/>
    <property type="match status" value="1"/>
</dbReference>
<protein>
    <submittedName>
        <fullName evidence="4">Thioredoxin H-type 2</fullName>
    </submittedName>
</protein>